<evidence type="ECO:0000256" key="7">
    <source>
        <dbReference type="SAM" id="Phobius"/>
    </source>
</evidence>
<dbReference type="PANTHER" id="PTHR34584:SF1">
    <property type="entry name" value="NA(+)_H(+) ANTIPORTER SUBUNIT E1"/>
    <property type="match status" value="1"/>
</dbReference>
<evidence type="ECO:0000313" key="9">
    <source>
        <dbReference type="Proteomes" id="UP000282211"/>
    </source>
</evidence>
<protein>
    <submittedName>
        <fullName evidence="8">Multisubunit sodium/proton antiporter MrpE subunit</fullName>
    </submittedName>
</protein>
<keyword evidence="3" id="KW-1003">Cell membrane</keyword>
<keyword evidence="9" id="KW-1185">Reference proteome</keyword>
<dbReference type="InParanoid" id="A0A420WIY8"/>
<keyword evidence="6 7" id="KW-0472">Membrane</keyword>
<dbReference type="Proteomes" id="UP000282211">
    <property type="component" value="Unassembled WGS sequence"/>
</dbReference>
<organism evidence="8 9">
    <name type="scientific">Litorimonas taeanensis</name>
    <dbReference type="NCBI Taxonomy" id="568099"/>
    <lineage>
        <taxon>Bacteria</taxon>
        <taxon>Pseudomonadati</taxon>
        <taxon>Pseudomonadota</taxon>
        <taxon>Alphaproteobacteria</taxon>
        <taxon>Maricaulales</taxon>
        <taxon>Robiginitomaculaceae</taxon>
    </lineage>
</organism>
<evidence type="ECO:0000256" key="4">
    <source>
        <dbReference type="ARBA" id="ARBA00022692"/>
    </source>
</evidence>
<comment type="subcellular location">
    <subcellularLocation>
        <location evidence="1">Cell membrane</location>
        <topology evidence="1">Multi-pass membrane protein</topology>
    </subcellularLocation>
</comment>
<dbReference type="Pfam" id="PF01899">
    <property type="entry name" value="MNHE"/>
    <property type="match status" value="1"/>
</dbReference>
<dbReference type="AlphaFoldDB" id="A0A420WIY8"/>
<evidence type="ECO:0000256" key="3">
    <source>
        <dbReference type="ARBA" id="ARBA00022475"/>
    </source>
</evidence>
<sequence>MLRFSLVLALALAATWLTLSGYFTGMLLTLGVISIVFVSAMSARMRLTDNETAPYLMIPQTLAYFVWLFVEIVKANVQVVKAVLRPDMEVSPTLTKIPLPQKNDLSRVVFANSITLTPGTVSVMMDDDHILVHALLNEMSAPEDFSEMSERAAWAAGENLPPLSAPNSSDGATS</sequence>
<dbReference type="EMBL" id="RBII01000001">
    <property type="protein sequence ID" value="RKQ70885.1"/>
    <property type="molecule type" value="Genomic_DNA"/>
</dbReference>
<dbReference type="PANTHER" id="PTHR34584">
    <property type="entry name" value="NA(+)/H(+) ANTIPORTER SUBUNIT E1"/>
    <property type="match status" value="1"/>
</dbReference>
<comment type="similarity">
    <text evidence="2">Belongs to the CPA3 antiporters (TC 2.A.63) subunit E family.</text>
</comment>
<keyword evidence="4 7" id="KW-0812">Transmembrane</keyword>
<gene>
    <name evidence="8" type="ORF">DES40_0188</name>
</gene>
<dbReference type="PIRSF" id="PIRSF019239">
    <property type="entry name" value="MrpE"/>
    <property type="match status" value="1"/>
</dbReference>
<evidence type="ECO:0000256" key="2">
    <source>
        <dbReference type="ARBA" id="ARBA00006228"/>
    </source>
</evidence>
<evidence type="ECO:0000256" key="1">
    <source>
        <dbReference type="ARBA" id="ARBA00004651"/>
    </source>
</evidence>
<proteinExistence type="inferred from homology"/>
<feature type="transmembrane region" description="Helical" evidence="7">
    <location>
        <begin position="23"/>
        <end position="41"/>
    </location>
</feature>
<dbReference type="InterPro" id="IPR002758">
    <property type="entry name" value="Cation_antiport_E"/>
</dbReference>
<dbReference type="GO" id="GO:0008324">
    <property type="term" value="F:monoatomic cation transmembrane transporter activity"/>
    <property type="evidence" value="ECO:0007669"/>
    <property type="project" value="InterPro"/>
</dbReference>
<comment type="caution">
    <text evidence="8">The sequence shown here is derived from an EMBL/GenBank/DDBJ whole genome shotgun (WGS) entry which is preliminary data.</text>
</comment>
<dbReference type="GO" id="GO:0005886">
    <property type="term" value="C:plasma membrane"/>
    <property type="evidence" value="ECO:0007669"/>
    <property type="project" value="UniProtKB-SubCell"/>
</dbReference>
<reference evidence="8 9" key="1">
    <citation type="submission" date="2018-10" db="EMBL/GenBank/DDBJ databases">
        <title>Genomic Encyclopedia of Type Strains, Phase IV (KMG-IV): sequencing the most valuable type-strain genomes for metagenomic binning, comparative biology and taxonomic classification.</title>
        <authorList>
            <person name="Goeker M."/>
        </authorList>
    </citation>
    <scope>NUCLEOTIDE SEQUENCE [LARGE SCALE GENOMIC DNA]</scope>
    <source>
        <strain evidence="8 9">DSM 22008</strain>
    </source>
</reference>
<dbReference type="RefSeq" id="WP_170144822.1">
    <property type="nucleotide sequence ID" value="NZ_RBII01000001.1"/>
</dbReference>
<evidence type="ECO:0000256" key="6">
    <source>
        <dbReference type="ARBA" id="ARBA00023136"/>
    </source>
</evidence>
<accession>A0A420WIY8</accession>
<evidence type="ECO:0000313" key="8">
    <source>
        <dbReference type="EMBL" id="RKQ70885.1"/>
    </source>
</evidence>
<evidence type="ECO:0000256" key="5">
    <source>
        <dbReference type="ARBA" id="ARBA00022989"/>
    </source>
</evidence>
<keyword evidence="5 7" id="KW-1133">Transmembrane helix</keyword>
<name>A0A420WIY8_9PROT</name>